<reference evidence="2 6" key="1">
    <citation type="submission" date="2015-09" db="EMBL/GenBank/DDBJ databases">
        <authorList>
            <consortium name="Pathogen Informatics"/>
        </authorList>
    </citation>
    <scope>NUCLEOTIDE SEQUENCE [LARGE SCALE GENOMIC DNA]</scope>
    <source>
        <strain evidence="2 6">2789STDY5834961</strain>
    </source>
</reference>
<protein>
    <submittedName>
        <fullName evidence="5">ATP synthase F0 subunit B</fullName>
    </submittedName>
    <submittedName>
        <fullName evidence="3">ATPase</fullName>
    </submittedName>
</protein>
<dbReference type="EMBL" id="WWSC01000003">
    <property type="protein sequence ID" value="MZK40869.1"/>
    <property type="molecule type" value="Genomic_DNA"/>
</dbReference>
<name>A0A173T910_9FIRM</name>
<accession>A0A173T910</accession>
<dbReference type="AlphaFoldDB" id="A0A173T910"/>
<dbReference type="OrthoDB" id="1770989at2"/>
<dbReference type="Proteomes" id="UP000724058">
    <property type="component" value="Unassembled WGS sequence"/>
</dbReference>
<reference evidence="5" key="3">
    <citation type="journal article" date="2020" name="Cell Host Microbe">
        <title>Functional and Genomic Variation between Human-Derived Isolates of Lachnospiraceae Reveals Inter- and Intra-Species Diversity.</title>
        <authorList>
            <person name="Sorbara M.T."/>
            <person name="Littmann E.R."/>
            <person name="Fontana E."/>
            <person name="Moody T.U."/>
            <person name="Kohout C.E."/>
            <person name="Gjonbalaj M."/>
            <person name="Eaton V."/>
            <person name="Seok R."/>
            <person name="Leiner I.M."/>
            <person name="Pamer E.G."/>
        </authorList>
    </citation>
    <scope>NUCLEOTIDE SEQUENCE</scope>
    <source>
        <strain evidence="5">MSK.10.16</strain>
    </source>
</reference>
<dbReference type="EMBL" id="WWSH01000004">
    <property type="protein sequence ID" value="MZK09976.1"/>
    <property type="molecule type" value="Genomic_DNA"/>
</dbReference>
<dbReference type="Proteomes" id="UP000095597">
    <property type="component" value="Unassembled WGS sequence"/>
</dbReference>
<evidence type="ECO:0000313" key="3">
    <source>
        <dbReference type="EMBL" id="MZK09976.1"/>
    </source>
</evidence>
<dbReference type="EMBL" id="JAAIOD010000003">
    <property type="protein sequence ID" value="NSE57191.1"/>
    <property type="molecule type" value="Genomic_DNA"/>
</dbReference>
<dbReference type="EMBL" id="CYXO01000007">
    <property type="protein sequence ID" value="CUM98559.1"/>
    <property type="molecule type" value="Genomic_DNA"/>
</dbReference>
<evidence type="ECO:0000313" key="5">
    <source>
        <dbReference type="EMBL" id="NSE57191.1"/>
    </source>
</evidence>
<evidence type="ECO:0000313" key="2">
    <source>
        <dbReference type="EMBL" id="CUM98559.1"/>
    </source>
</evidence>
<dbReference type="Proteomes" id="UP000472916">
    <property type="component" value="Unassembled WGS sequence"/>
</dbReference>
<dbReference type="RefSeq" id="WP_055214100.1">
    <property type="nucleotide sequence ID" value="NZ_CP094679.1"/>
</dbReference>
<gene>
    <name evidence="2" type="ORF">ERS852573_01409</name>
    <name evidence="5" type="ORF">G4332_03495</name>
    <name evidence="4" type="ORF">GT528_03935</name>
    <name evidence="3" type="ORF">GT576_06410</name>
</gene>
<reference evidence="7 8" key="2">
    <citation type="journal article" date="2019" name="Nat. Med.">
        <title>A library of human gut bacterial isolates paired with longitudinal multiomics data enables mechanistic microbiome research.</title>
        <authorList>
            <person name="Poyet M."/>
            <person name="Groussin M."/>
            <person name="Gibbons S.M."/>
            <person name="Avila-Pacheco J."/>
            <person name="Jiang X."/>
            <person name="Kearney S.M."/>
            <person name="Perrotta A.R."/>
            <person name="Berdy B."/>
            <person name="Zhao S."/>
            <person name="Lieberman T.D."/>
            <person name="Swanson P.K."/>
            <person name="Smith M."/>
            <person name="Roesemann S."/>
            <person name="Alexander J.E."/>
            <person name="Rich S.A."/>
            <person name="Livny J."/>
            <person name="Vlamakis H."/>
            <person name="Clish C."/>
            <person name="Bullock K."/>
            <person name="Deik A."/>
            <person name="Scott J."/>
            <person name="Pierce K.A."/>
            <person name="Xavier R.J."/>
            <person name="Alm E.J."/>
        </authorList>
    </citation>
    <scope>NUCLEOTIDE SEQUENCE [LARGE SCALE GENOMIC DNA]</scope>
    <source>
        <strain evidence="3 7">BIOML-A1</strain>
        <strain evidence="4 8">BIOML-A6</strain>
    </source>
</reference>
<sequence length="240" mass="27506">MSSRIEQIIEEIEEYIDSCKFQPLSTTKIIVNKDQMDELLRELRMKTPDEIKRYQKIIANKDAILADAQAKADGMIQEAQIQTNELVSEHEIMQQAYAQANEIVTAATAQAQQILDNATNDANQIRIGAIHYTDDLLSQAESAIGRTLDTYTSKYDSLVNSLQECYDMVRNNRAELDVPPETEQSVQSEYPQDEYPADEYPQNNYEQDAYGQDDYLDDENQYPNDMSVSDYDIQEDDTLD</sequence>
<organism evidence="2 6">
    <name type="scientific">Dorea longicatena</name>
    <dbReference type="NCBI Taxonomy" id="88431"/>
    <lineage>
        <taxon>Bacteria</taxon>
        <taxon>Bacillati</taxon>
        <taxon>Bacillota</taxon>
        <taxon>Clostridia</taxon>
        <taxon>Lachnospirales</taxon>
        <taxon>Lachnospiraceae</taxon>
        <taxon>Dorea</taxon>
    </lineage>
</organism>
<evidence type="ECO:0000313" key="7">
    <source>
        <dbReference type="Proteomes" id="UP000449249"/>
    </source>
</evidence>
<evidence type="ECO:0000313" key="8">
    <source>
        <dbReference type="Proteomes" id="UP000472916"/>
    </source>
</evidence>
<proteinExistence type="predicted"/>
<evidence type="ECO:0000313" key="4">
    <source>
        <dbReference type="EMBL" id="MZK40869.1"/>
    </source>
</evidence>
<reference evidence="5" key="4">
    <citation type="submission" date="2020-02" db="EMBL/GenBank/DDBJ databases">
        <authorList>
            <person name="Littmann E."/>
            <person name="Sorbara M."/>
        </authorList>
    </citation>
    <scope>NUCLEOTIDE SEQUENCE</scope>
    <source>
        <strain evidence="5">MSK.10.16</strain>
    </source>
</reference>
<feature type="region of interest" description="Disordered" evidence="1">
    <location>
        <begin position="176"/>
        <end position="240"/>
    </location>
</feature>
<dbReference type="Proteomes" id="UP000449249">
    <property type="component" value="Unassembled WGS sequence"/>
</dbReference>
<evidence type="ECO:0000313" key="6">
    <source>
        <dbReference type="Proteomes" id="UP000095597"/>
    </source>
</evidence>
<evidence type="ECO:0000256" key="1">
    <source>
        <dbReference type="SAM" id="MobiDB-lite"/>
    </source>
</evidence>